<feature type="non-terminal residue" evidence="6">
    <location>
        <position position="1"/>
    </location>
</feature>
<dbReference type="NCBIfam" id="TIGR01733">
    <property type="entry name" value="AA-adenyl-dom"/>
    <property type="match status" value="1"/>
</dbReference>
<evidence type="ECO:0000313" key="7">
    <source>
        <dbReference type="Proteomes" id="UP000199245"/>
    </source>
</evidence>
<dbReference type="Pfam" id="PF00550">
    <property type="entry name" value="PP-binding"/>
    <property type="match status" value="1"/>
</dbReference>
<dbReference type="Gene3D" id="3.30.300.30">
    <property type="match status" value="1"/>
</dbReference>
<evidence type="ECO:0000256" key="2">
    <source>
        <dbReference type="ARBA" id="ARBA00006432"/>
    </source>
</evidence>
<dbReference type="Gene3D" id="2.30.38.10">
    <property type="entry name" value="Luciferase, Domain 3"/>
    <property type="match status" value="1"/>
</dbReference>
<dbReference type="SUPFAM" id="SSF47336">
    <property type="entry name" value="ACP-like"/>
    <property type="match status" value="1"/>
</dbReference>
<accession>A0A1G7QNB4</accession>
<reference evidence="6 7" key="1">
    <citation type="submission" date="2016-10" db="EMBL/GenBank/DDBJ databases">
        <authorList>
            <person name="de Groot N.N."/>
        </authorList>
    </citation>
    <scope>NUCLEOTIDE SEQUENCE [LARGE SCALE GENOMIC DNA]</scope>
    <source>
        <strain evidence="6 7">R5</strain>
    </source>
</reference>
<dbReference type="Pfam" id="PF00975">
    <property type="entry name" value="Thioesterase"/>
    <property type="match status" value="1"/>
</dbReference>
<dbReference type="InterPro" id="IPR006162">
    <property type="entry name" value="Ppantetheine_attach_site"/>
</dbReference>
<sequence>AAPYPSERCIHELFETQVQRAPEAVALVCEDERLSYGELNARANRLAHHLIALGVKPDQPVAICLERSLAMVVGLLAILKAGGAYLPLDPAYPGERLRQVVDDAAPRLLLCDAAGRAALGPEVLAAVTVVDLQTATPAWVERPNSDPDPRTLGLTSRHLAYVIYTSGSTGTPKGVMIQHRGLVNLLLAQVGLFRASSKSRVVQFASIGFDASAWELVMAFGSGAALHLPADEIRQASNKLSDYLRSEAITHATLPPALLPASSLECLASQVLILAGELPKAELIRSLAPASIVNAYGPTEATVCATLWNCPADFDGSVVPIGRPIANTRVYLLDDHGAPVPFGAVGELYIGGAGVARGYLNQPELTAERFIASPFVGGDRLYRTGDLGRYLPDGNLEFLGRNDDQVKIRGYRIEPGEIVAKLCEHAFVREAVVVARQSRAGDKHLIAYVVCAPEAGDEGDGGGLAGALRAHLTARLPDYMVPAAFVPIAALPLTPNGKLDRNALPAPADEAYALAAYEAPQGAVETALARIWAELLGVERIGRHDHFFELGGHSLLAVQMLSRASELGLSFSAADLFQAPVLKEFASKIHVEPQPGNRGVISVRPTGTQPPLFFLPTGFGDCSYVLALVAEMDVDCPVYALPWPPFNDVCSPTLEAMAAEVIAAIKEIQPRGPYRFAGYSSGAILAYAIAEQLLSVDEVVSFMAFIDVSSPADTSNASHINLAREFVLERCGILRDQYGEVIERWEQCSISELLEKAQQIGALPPDHDLHSDVSMYQRAARFHQALQSYRVPSLPIEIHQFYASELSVSPGLSPDEQLLRKANSPNKGWDLVLDAGAVHAVPMPGNHTTMVSNPENRQVLARAISRALSGTVK</sequence>
<protein>
    <submittedName>
        <fullName evidence="6">Amino acid adenylation domain-containing protein</fullName>
    </submittedName>
</protein>
<dbReference type="SUPFAM" id="SSF56801">
    <property type="entry name" value="Acetyl-CoA synthetase-like"/>
    <property type="match status" value="1"/>
</dbReference>
<dbReference type="Pfam" id="PF13193">
    <property type="entry name" value="AMP-binding_C"/>
    <property type="match status" value="1"/>
</dbReference>
<dbReference type="FunFam" id="3.40.50.12780:FF:000012">
    <property type="entry name" value="Non-ribosomal peptide synthetase"/>
    <property type="match status" value="1"/>
</dbReference>
<dbReference type="InterPro" id="IPR045851">
    <property type="entry name" value="AMP-bd_C_sf"/>
</dbReference>
<comment type="similarity">
    <text evidence="2">Belongs to the ATP-dependent AMP-binding enzyme family.</text>
</comment>
<dbReference type="PANTHER" id="PTHR45527">
    <property type="entry name" value="NONRIBOSOMAL PEPTIDE SYNTHETASE"/>
    <property type="match status" value="1"/>
</dbReference>
<comment type="cofactor">
    <cofactor evidence="1">
        <name>pantetheine 4'-phosphate</name>
        <dbReference type="ChEBI" id="CHEBI:47942"/>
    </cofactor>
</comment>
<dbReference type="FunFam" id="2.30.38.10:FF:000001">
    <property type="entry name" value="Non-ribosomal peptide synthetase PvdI"/>
    <property type="match status" value="1"/>
</dbReference>
<name>A0A1G7QNB4_9BRAD</name>
<dbReference type="SUPFAM" id="SSF53474">
    <property type="entry name" value="alpha/beta-Hydrolases"/>
    <property type="match status" value="1"/>
</dbReference>
<dbReference type="PANTHER" id="PTHR45527:SF1">
    <property type="entry name" value="FATTY ACID SYNTHASE"/>
    <property type="match status" value="1"/>
</dbReference>
<dbReference type="InterPro" id="IPR020845">
    <property type="entry name" value="AMP-binding_CS"/>
</dbReference>
<dbReference type="PROSITE" id="PS00455">
    <property type="entry name" value="AMP_BINDING"/>
    <property type="match status" value="1"/>
</dbReference>
<dbReference type="PROSITE" id="PS00012">
    <property type="entry name" value="PHOSPHOPANTETHEINE"/>
    <property type="match status" value="1"/>
</dbReference>
<gene>
    <name evidence="6" type="ORF">SAMN05216337_11011</name>
</gene>
<dbReference type="InterPro" id="IPR010071">
    <property type="entry name" value="AA_adenyl_dom"/>
</dbReference>
<dbReference type="PROSITE" id="PS50075">
    <property type="entry name" value="CARRIER"/>
    <property type="match status" value="1"/>
</dbReference>
<dbReference type="FunFam" id="3.40.50.980:FF:000001">
    <property type="entry name" value="Non-ribosomal peptide synthetase"/>
    <property type="match status" value="1"/>
</dbReference>
<keyword evidence="3" id="KW-0596">Phosphopantetheine</keyword>
<proteinExistence type="inferred from homology"/>
<dbReference type="FunFam" id="1.10.1200.10:FF:000005">
    <property type="entry name" value="Nonribosomal peptide synthetase 1"/>
    <property type="match status" value="1"/>
</dbReference>
<evidence type="ECO:0000256" key="4">
    <source>
        <dbReference type="ARBA" id="ARBA00022553"/>
    </source>
</evidence>
<dbReference type="EMBL" id="FMZW01000101">
    <property type="protein sequence ID" value="SDG00037.1"/>
    <property type="molecule type" value="Genomic_DNA"/>
</dbReference>
<dbReference type="InterPro" id="IPR009081">
    <property type="entry name" value="PP-bd_ACP"/>
</dbReference>
<organism evidence="6 7">
    <name type="scientific">Bradyrhizobium brasilense</name>
    <dbReference type="NCBI Taxonomy" id="1419277"/>
    <lineage>
        <taxon>Bacteria</taxon>
        <taxon>Pseudomonadati</taxon>
        <taxon>Pseudomonadota</taxon>
        <taxon>Alphaproteobacteria</taxon>
        <taxon>Hyphomicrobiales</taxon>
        <taxon>Nitrobacteraceae</taxon>
        <taxon>Bradyrhizobium</taxon>
    </lineage>
</organism>
<dbReference type="GO" id="GO:0031177">
    <property type="term" value="F:phosphopantetheine binding"/>
    <property type="evidence" value="ECO:0007669"/>
    <property type="project" value="TreeGrafter"/>
</dbReference>
<dbReference type="GO" id="GO:0043041">
    <property type="term" value="P:amino acid activation for nonribosomal peptide biosynthetic process"/>
    <property type="evidence" value="ECO:0007669"/>
    <property type="project" value="TreeGrafter"/>
</dbReference>
<dbReference type="GO" id="GO:0005737">
    <property type="term" value="C:cytoplasm"/>
    <property type="evidence" value="ECO:0007669"/>
    <property type="project" value="TreeGrafter"/>
</dbReference>
<dbReference type="Proteomes" id="UP000199245">
    <property type="component" value="Unassembled WGS sequence"/>
</dbReference>
<evidence type="ECO:0000256" key="1">
    <source>
        <dbReference type="ARBA" id="ARBA00001957"/>
    </source>
</evidence>
<dbReference type="AlphaFoldDB" id="A0A1G7QNB4"/>
<feature type="domain" description="Carrier" evidence="5">
    <location>
        <begin position="519"/>
        <end position="593"/>
    </location>
</feature>
<dbReference type="Gene3D" id="3.40.50.1820">
    <property type="entry name" value="alpha/beta hydrolase"/>
    <property type="match status" value="1"/>
</dbReference>
<keyword evidence="4" id="KW-0597">Phosphoprotein</keyword>
<dbReference type="InterPro" id="IPR001031">
    <property type="entry name" value="Thioesterase"/>
</dbReference>
<evidence type="ECO:0000259" key="5">
    <source>
        <dbReference type="PROSITE" id="PS50075"/>
    </source>
</evidence>
<dbReference type="CDD" id="cd05930">
    <property type="entry name" value="A_NRPS"/>
    <property type="match status" value="1"/>
</dbReference>
<dbReference type="FunFam" id="3.30.300.30:FF:000010">
    <property type="entry name" value="Enterobactin synthetase component F"/>
    <property type="match status" value="1"/>
</dbReference>
<dbReference type="InterPro" id="IPR000873">
    <property type="entry name" value="AMP-dep_synth/lig_dom"/>
</dbReference>
<dbReference type="InterPro" id="IPR036736">
    <property type="entry name" value="ACP-like_sf"/>
</dbReference>
<dbReference type="Pfam" id="PF00501">
    <property type="entry name" value="AMP-binding"/>
    <property type="match status" value="1"/>
</dbReference>
<evidence type="ECO:0000313" key="6">
    <source>
        <dbReference type="EMBL" id="SDG00037.1"/>
    </source>
</evidence>
<dbReference type="GO" id="GO:0044550">
    <property type="term" value="P:secondary metabolite biosynthetic process"/>
    <property type="evidence" value="ECO:0007669"/>
    <property type="project" value="UniProtKB-ARBA"/>
</dbReference>
<dbReference type="InterPro" id="IPR025110">
    <property type="entry name" value="AMP-bd_C"/>
</dbReference>
<dbReference type="Gene3D" id="1.10.1200.10">
    <property type="entry name" value="ACP-like"/>
    <property type="match status" value="1"/>
</dbReference>
<evidence type="ECO:0000256" key="3">
    <source>
        <dbReference type="ARBA" id="ARBA00022450"/>
    </source>
</evidence>
<dbReference type="RefSeq" id="WP_143029880.1">
    <property type="nucleotide sequence ID" value="NZ_FMZW01000101.1"/>
</dbReference>
<dbReference type="InterPro" id="IPR029058">
    <property type="entry name" value="AB_hydrolase_fold"/>
</dbReference>
<dbReference type="Gene3D" id="3.40.50.980">
    <property type="match status" value="2"/>
</dbReference>